<keyword evidence="4" id="KW-1185">Reference proteome</keyword>
<sequence>MPAHDAHAAPSNRIASPASSQPSTSSSSSLREQQLQRQHDQQVDRSHQLEQKVLALEQQLATEKQQRRELDLFVRETNQELQRITSHALQWEQQAKAWHDQLDEKKHQMELLSTKAATLESSLHERDNQLKDHQRQLDLAQDRHTLALEQLEQDLTIQKQQLSQQQQDHRQELEQHALERQQLETKIEALKQLKLTAPPRPSSSQSQPHADSQWQAKLDNKTRQCSELQQMVRRLEALVSELRRQLDDNLAHLNDREQKLQAFLSDQQHEPSIF</sequence>
<evidence type="ECO:0000256" key="2">
    <source>
        <dbReference type="SAM" id="MobiDB-lite"/>
    </source>
</evidence>
<feature type="region of interest" description="Disordered" evidence="2">
    <location>
        <begin position="196"/>
        <end position="216"/>
    </location>
</feature>
<organism evidence="3 4">
    <name type="scientific">Hesseltinella vesiculosa</name>
    <dbReference type="NCBI Taxonomy" id="101127"/>
    <lineage>
        <taxon>Eukaryota</taxon>
        <taxon>Fungi</taxon>
        <taxon>Fungi incertae sedis</taxon>
        <taxon>Mucoromycota</taxon>
        <taxon>Mucoromycotina</taxon>
        <taxon>Mucoromycetes</taxon>
        <taxon>Mucorales</taxon>
        <taxon>Cunninghamellaceae</taxon>
        <taxon>Hesseltinella</taxon>
    </lineage>
</organism>
<evidence type="ECO:0000256" key="1">
    <source>
        <dbReference type="SAM" id="Coils"/>
    </source>
</evidence>
<accession>A0A1X2GCH6</accession>
<comment type="caution">
    <text evidence="3">The sequence shown here is derived from an EMBL/GenBank/DDBJ whole genome shotgun (WGS) entry which is preliminary data.</text>
</comment>
<dbReference type="OrthoDB" id="10664263at2759"/>
<evidence type="ECO:0000313" key="4">
    <source>
        <dbReference type="Proteomes" id="UP000242146"/>
    </source>
</evidence>
<dbReference type="EMBL" id="MCGT01000023">
    <property type="protein sequence ID" value="ORX50580.1"/>
    <property type="molecule type" value="Genomic_DNA"/>
</dbReference>
<dbReference type="Proteomes" id="UP000242146">
    <property type="component" value="Unassembled WGS sequence"/>
</dbReference>
<dbReference type="STRING" id="101127.A0A1X2GCH6"/>
<gene>
    <name evidence="3" type="ORF">DM01DRAFT_1337733</name>
</gene>
<feature type="coiled-coil region" evidence="1">
    <location>
        <begin position="218"/>
        <end position="252"/>
    </location>
</feature>
<feature type="region of interest" description="Disordered" evidence="2">
    <location>
        <begin position="1"/>
        <end position="47"/>
    </location>
</feature>
<protein>
    <submittedName>
        <fullName evidence="3">Uncharacterized protein</fullName>
    </submittedName>
</protein>
<proteinExistence type="predicted"/>
<feature type="compositionally biased region" description="Basic and acidic residues" evidence="2">
    <location>
        <begin position="37"/>
        <end position="47"/>
    </location>
</feature>
<evidence type="ECO:0000313" key="3">
    <source>
        <dbReference type="EMBL" id="ORX50580.1"/>
    </source>
</evidence>
<dbReference type="AlphaFoldDB" id="A0A1X2GCH6"/>
<feature type="compositionally biased region" description="Low complexity" evidence="2">
    <location>
        <begin position="15"/>
        <end position="36"/>
    </location>
</feature>
<reference evidence="3 4" key="1">
    <citation type="submission" date="2016-07" db="EMBL/GenBank/DDBJ databases">
        <title>Pervasive Adenine N6-methylation of Active Genes in Fungi.</title>
        <authorList>
            <consortium name="DOE Joint Genome Institute"/>
            <person name="Mondo S.J."/>
            <person name="Dannebaum R.O."/>
            <person name="Kuo R.C."/>
            <person name="Labutti K."/>
            <person name="Haridas S."/>
            <person name="Kuo A."/>
            <person name="Salamov A."/>
            <person name="Ahrendt S.R."/>
            <person name="Lipzen A."/>
            <person name="Sullivan W."/>
            <person name="Andreopoulos W.B."/>
            <person name="Clum A."/>
            <person name="Lindquist E."/>
            <person name="Daum C."/>
            <person name="Ramamoorthy G.K."/>
            <person name="Gryganskyi A."/>
            <person name="Culley D."/>
            <person name="Magnuson J.K."/>
            <person name="James T.Y."/>
            <person name="O'Malley M.A."/>
            <person name="Stajich J.E."/>
            <person name="Spatafora J.W."/>
            <person name="Visel A."/>
            <person name="Grigoriev I.V."/>
        </authorList>
    </citation>
    <scope>NUCLEOTIDE SEQUENCE [LARGE SCALE GENOMIC DNA]</scope>
    <source>
        <strain evidence="3 4">NRRL 3301</strain>
    </source>
</reference>
<name>A0A1X2GCH6_9FUNG</name>
<keyword evidence="1" id="KW-0175">Coiled coil</keyword>